<keyword evidence="1" id="KW-0812">Transmembrane</keyword>
<proteinExistence type="predicted"/>
<evidence type="ECO:0000256" key="1">
    <source>
        <dbReference type="SAM" id="Phobius"/>
    </source>
</evidence>
<name>A0A839E170_9PSEU</name>
<comment type="caution">
    <text evidence="2">The sequence shown here is derived from an EMBL/GenBank/DDBJ whole genome shotgun (WGS) entry which is preliminary data.</text>
</comment>
<dbReference type="Proteomes" id="UP000569329">
    <property type="component" value="Unassembled WGS sequence"/>
</dbReference>
<dbReference type="EMBL" id="JACGWZ010000003">
    <property type="protein sequence ID" value="MBA8825497.1"/>
    <property type="molecule type" value="Genomic_DNA"/>
</dbReference>
<keyword evidence="3" id="KW-1185">Reference proteome</keyword>
<evidence type="ECO:0000313" key="2">
    <source>
        <dbReference type="EMBL" id="MBA8825497.1"/>
    </source>
</evidence>
<gene>
    <name evidence="2" type="ORF">FHX42_002848</name>
</gene>
<accession>A0A839E170</accession>
<feature type="transmembrane region" description="Helical" evidence="1">
    <location>
        <begin position="53"/>
        <end position="74"/>
    </location>
</feature>
<dbReference type="AlphaFoldDB" id="A0A839E170"/>
<keyword evidence="1" id="KW-1133">Transmembrane helix</keyword>
<organism evidence="2 3">
    <name type="scientific">Halosaccharopolyspora lacisalsi</name>
    <dbReference type="NCBI Taxonomy" id="1000566"/>
    <lineage>
        <taxon>Bacteria</taxon>
        <taxon>Bacillati</taxon>
        <taxon>Actinomycetota</taxon>
        <taxon>Actinomycetes</taxon>
        <taxon>Pseudonocardiales</taxon>
        <taxon>Pseudonocardiaceae</taxon>
        <taxon>Halosaccharopolyspora</taxon>
    </lineage>
</organism>
<evidence type="ECO:0000313" key="3">
    <source>
        <dbReference type="Proteomes" id="UP000569329"/>
    </source>
</evidence>
<keyword evidence="1" id="KW-0472">Membrane</keyword>
<protein>
    <submittedName>
        <fullName evidence="2">Uncharacterized protein</fullName>
    </submittedName>
</protein>
<dbReference type="RefSeq" id="WP_182544665.1">
    <property type="nucleotide sequence ID" value="NZ_JACGWZ010000003.1"/>
</dbReference>
<sequence length="349" mass="36497">MNHGENRAETDAEMVREELHRYVEDVRPASDTLPRLLAATRRRRFSRRARRPLGAAVAVAVVATGAFLVALVVVPADRSVPAPVGVAPNSYLAQPRPGVIAAYDLASGERIREVSRVPGRSPSPLAVHGKRVYAVAAERDRSAVVEIMPDGERRTIERAPAGQRITGLAAGAGGVGYLVDHEVVVVGERHSRGITVPRGVEVVDLAVGPRGGVAVLTRSRDSALRATSVRFAAAGATTLTPVLRSECGPLAITWTETGVAALNSVDCRPGTMRIATFDPRSGERVAAGTPFEVGPSDGGVGRIGLSADLLGRYLVSAGGRRWLVDGSHISGVPSKCAGDCVAAPAVLWG</sequence>
<dbReference type="SUPFAM" id="SSF63829">
    <property type="entry name" value="Calcium-dependent phosphotriesterase"/>
    <property type="match status" value="1"/>
</dbReference>
<reference evidence="2 3" key="1">
    <citation type="submission" date="2020-07" db="EMBL/GenBank/DDBJ databases">
        <title>Sequencing the genomes of 1000 actinobacteria strains.</title>
        <authorList>
            <person name="Klenk H.-P."/>
        </authorList>
    </citation>
    <scope>NUCLEOTIDE SEQUENCE [LARGE SCALE GENOMIC DNA]</scope>
    <source>
        <strain evidence="2 3">DSM 45975</strain>
    </source>
</reference>